<sequence length="528" mass="60396">MISLLILLFIIAWGYYTLRLVKRSTHMLQLNSYRNERIWKWMKEHQDRVFPIRSFWPLLALLPLFAGNVWLALTIGIILYGFNVLMMQETTEKKKLVVTKRVRRLFITVTLLYAAVIIIGLSLSAGIDGSYFWLIALAILTNIFVYFMVMTANLINMPIERQINQHFFNDAERIIKEMPNLETVGVTGSYGKTSTKHVLEAVLSSQFNVLMTPESYNTRMGITLTIRNMLKPYHEIFIAEMGAKQEHDIQAVCDLVHQKYGIITAIGEQHLETFKTLDTIKKTKFEIVESLPNDGTAFLNKDDENIMSYKQRNQVRTMYYGIDAEDLHFRAENIAFSSKGSTFTIMKYDGSSVDVETKLLGRHNIYNILAAVAIGSEKGIPLEKMARAVKKLQPVEHRLELKKPQGNITIIDDAFNSNPVGSRMALEVLGQMPEYKMLITPGMIELGDKEYDLNKAFAEYAADVCDFIILVGKKQTKPMQDGLLEKEFPEEKYYVAADLQDALNKMHEKAVQKSIVLLENDLPDTFNE</sequence>
<keyword evidence="3" id="KW-0067">ATP-binding</keyword>
<reference evidence="7 8" key="1">
    <citation type="submission" date="2018-09" db="EMBL/GenBank/DDBJ databases">
        <title>Genomic Encyclopedia of Archaeal and Bacterial Type Strains, Phase II (KMG-II): from individual species to whole genera.</title>
        <authorList>
            <person name="Goeker M."/>
        </authorList>
    </citation>
    <scope>NUCLEOTIDE SEQUENCE [LARGE SCALE GENOMIC DNA]</scope>
    <source>
        <strain evidence="7 8">DSM 17008</strain>
    </source>
</reference>
<evidence type="ECO:0000259" key="6">
    <source>
        <dbReference type="Pfam" id="PF08245"/>
    </source>
</evidence>
<dbReference type="SUPFAM" id="SSF53623">
    <property type="entry name" value="MurD-like peptide ligases, catalytic domain"/>
    <property type="match status" value="1"/>
</dbReference>
<keyword evidence="8" id="KW-1185">Reference proteome</keyword>
<dbReference type="InterPro" id="IPR036565">
    <property type="entry name" value="Mur-like_cat_sf"/>
</dbReference>
<organism evidence="7 8">
    <name type="scientific">Sinobaca qinghaiensis</name>
    <dbReference type="NCBI Taxonomy" id="342944"/>
    <lineage>
        <taxon>Bacteria</taxon>
        <taxon>Bacillati</taxon>
        <taxon>Bacillota</taxon>
        <taxon>Bacilli</taxon>
        <taxon>Bacillales</taxon>
        <taxon>Sporolactobacillaceae</taxon>
        <taxon>Sinobaca</taxon>
    </lineage>
</organism>
<protein>
    <submittedName>
        <fullName evidence="7">UDP-N-acetylmuramoyl-tripeptide--D-alanyl-D-alanine ligase</fullName>
    </submittedName>
</protein>
<dbReference type="PANTHER" id="PTHR43024:SF1">
    <property type="entry name" value="UDP-N-ACETYLMURAMOYL-TRIPEPTIDE--D-ALANYL-D-ALANINE LIGASE"/>
    <property type="match status" value="1"/>
</dbReference>
<dbReference type="EMBL" id="RAPK01000008">
    <property type="protein sequence ID" value="RKD73580.1"/>
    <property type="molecule type" value="Genomic_DNA"/>
</dbReference>
<gene>
    <name evidence="7" type="ORF">ATL39_1882</name>
</gene>
<dbReference type="Pfam" id="PF02875">
    <property type="entry name" value="Mur_ligase_C"/>
    <property type="match status" value="1"/>
</dbReference>
<dbReference type="Proteomes" id="UP000285120">
    <property type="component" value="Unassembled WGS sequence"/>
</dbReference>
<proteinExistence type="predicted"/>
<name>A0A419V4Y8_9BACL</name>
<evidence type="ECO:0000313" key="8">
    <source>
        <dbReference type="Proteomes" id="UP000285120"/>
    </source>
</evidence>
<dbReference type="InterPro" id="IPR013221">
    <property type="entry name" value="Mur_ligase_cen"/>
</dbReference>
<dbReference type="RefSeq" id="WP_245960963.1">
    <property type="nucleotide sequence ID" value="NZ_RAPK01000008.1"/>
</dbReference>
<comment type="caution">
    <text evidence="7">The sequence shown here is derived from an EMBL/GenBank/DDBJ whole genome shotgun (WGS) entry which is preliminary data.</text>
</comment>
<dbReference type="GO" id="GO:0016881">
    <property type="term" value="F:acid-amino acid ligase activity"/>
    <property type="evidence" value="ECO:0007669"/>
    <property type="project" value="InterPro"/>
</dbReference>
<feature type="transmembrane region" description="Helical" evidence="4">
    <location>
        <begin position="131"/>
        <end position="155"/>
    </location>
</feature>
<dbReference type="GO" id="GO:0005524">
    <property type="term" value="F:ATP binding"/>
    <property type="evidence" value="ECO:0007669"/>
    <property type="project" value="UniProtKB-KW"/>
</dbReference>
<feature type="domain" description="Mur ligase central" evidence="6">
    <location>
        <begin position="186"/>
        <end position="374"/>
    </location>
</feature>
<evidence type="ECO:0000256" key="1">
    <source>
        <dbReference type="ARBA" id="ARBA00022598"/>
    </source>
</evidence>
<feature type="transmembrane region" description="Helical" evidence="4">
    <location>
        <begin position="58"/>
        <end position="85"/>
    </location>
</feature>
<evidence type="ECO:0000256" key="3">
    <source>
        <dbReference type="ARBA" id="ARBA00022840"/>
    </source>
</evidence>
<evidence type="ECO:0000256" key="2">
    <source>
        <dbReference type="ARBA" id="ARBA00022741"/>
    </source>
</evidence>
<dbReference type="InterPro" id="IPR036615">
    <property type="entry name" value="Mur_ligase_C_dom_sf"/>
</dbReference>
<dbReference type="AlphaFoldDB" id="A0A419V4Y8"/>
<keyword evidence="4" id="KW-0472">Membrane</keyword>
<dbReference type="Gene3D" id="3.90.190.20">
    <property type="entry name" value="Mur ligase, C-terminal domain"/>
    <property type="match status" value="1"/>
</dbReference>
<dbReference type="Pfam" id="PF08245">
    <property type="entry name" value="Mur_ligase_M"/>
    <property type="match status" value="1"/>
</dbReference>
<dbReference type="Gene3D" id="3.40.1190.10">
    <property type="entry name" value="Mur-like, catalytic domain"/>
    <property type="match status" value="1"/>
</dbReference>
<keyword evidence="1 7" id="KW-0436">Ligase</keyword>
<keyword evidence="4" id="KW-1133">Transmembrane helix</keyword>
<keyword evidence="2" id="KW-0547">Nucleotide-binding</keyword>
<feature type="domain" description="Mur ligase C-terminal" evidence="5">
    <location>
        <begin position="397"/>
        <end position="518"/>
    </location>
</feature>
<evidence type="ECO:0000313" key="7">
    <source>
        <dbReference type="EMBL" id="RKD73580.1"/>
    </source>
</evidence>
<accession>A0A419V4Y8</accession>
<dbReference type="SUPFAM" id="SSF53244">
    <property type="entry name" value="MurD-like peptide ligases, peptide-binding domain"/>
    <property type="match status" value="1"/>
</dbReference>
<dbReference type="InterPro" id="IPR051046">
    <property type="entry name" value="MurCDEF_CellWall_CoF430Synth"/>
</dbReference>
<evidence type="ECO:0000259" key="5">
    <source>
        <dbReference type="Pfam" id="PF02875"/>
    </source>
</evidence>
<evidence type="ECO:0000256" key="4">
    <source>
        <dbReference type="SAM" id="Phobius"/>
    </source>
</evidence>
<feature type="transmembrane region" description="Helical" evidence="4">
    <location>
        <begin position="105"/>
        <end position="125"/>
    </location>
</feature>
<keyword evidence="4" id="KW-0812">Transmembrane</keyword>
<dbReference type="PANTHER" id="PTHR43024">
    <property type="entry name" value="UDP-N-ACETYLMURAMOYL-TRIPEPTIDE--D-ALANYL-D-ALANINE LIGASE"/>
    <property type="match status" value="1"/>
</dbReference>
<dbReference type="InterPro" id="IPR004101">
    <property type="entry name" value="Mur_ligase_C"/>
</dbReference>